<dbReference type="GO" id="GO:0003676">
    <property type="term" value="F:nucleic acid binding"/>
    <property type="evidence" value="ECO:0007669"/>
    <property type="project" value="InterPro"/>
</dbReference>
<name>A0A6P9A9Y9_THRPL</name>
<dbReference type="InterPro" id="IPR039846">
    <property type="entry name" value="ZCCHC4"/>
</dbReference>
<keyword evidence="6" id="KW-0862">Zinc</keyword>
<evidence type="ECO:0000313" key="11">
    <source>
        <dbReference type="RefSeq" id="XP_034254877.1"/>
    </source>
</evidence>
<dbReference type="GeneID" id="117653358"/>
<dbReference type="GO" id="GO:0005730">
    <property type="term" value="C:nucleolus"/>
    <property type="evidence" value="ECO:0007669"/>
    <property type="project" value="TreeGrafter"/>
</dbReference>
<evidence type="ECO:0000256" key="1">
    <source>
        <dbReference type="ARBA" id="ARBA00004496"/>
    </source>
</evidence>
<dbReference type="FunCoup" id="A0A6P9A9Y9">
    <property type="interactions" value="1603"/>
</dbReference>
<evidence type="ECO:0000256" key="7">
    <source>
        <dbReference type="SAM" id="MobiDB-lite"/>
    </source>
</evidence>
<evidence type="ECO:0000259" key="9">
    <source>
        <dbReference type="PROSITE" id="PS51270"/>
    </source>
</evidence>
<feature type="region of interest" description="Disordered" evidence="7">
    <location>
        <begin position="438"/>
        <end position="488"/>
    </location>
</feature>
<keyword evidence="4" id="KW-0808">Transferase</keyword>
<keyword evidence="10" id="KW-1185">Reference proteome</keyword>
<comment type="subcellular location">
    <subcellularLocation>
        <location evidence="1">Cytoplasm</location>
    </subcellularLocation>
</comment>
<keyword evidence="3" id="KW-0489">Methyltransferase</keyword>
<dbReference type="KEGG" id="tpal:117653358"/>
<keyword evidence="6" id="KW-0479">Metal-binding</keyword>
<organism evidence="11">
    <name type="scientific">Thrips palmi</name>
    <name type="common">Melon thrips</name>
    <dbReference type="NCBI Taxonomy" id="161013"/>
    <lineage>
        <taxon>Eukaryota</taxon>
        <taxon>Metazoa</taxon>
        <taxon>Ecdysozoa</taxon>
        <taxon>Arthropoda</taxon>
        <taxon>Hexapoda</taxon>
        <taxon>Insecta</taxon>
        <taxon>Pterygota</taxon>
        <taxon>Neoptera</taxon>
        <taxon>Paraneoptera</taxon>
        <taxon>Thysanoptera</taxon>
        <taxon>Terebrantia</taxon>
        <taxon>Thripoidea</taxon>
        <taxon>Thripidae</taxon>
        <taxon>Thrips</taxon>
    </lineage>
</organism>
<keyword evidence="6" id="KW-0863">Zinc-finger</keyword>
<dbReference type="InterPro" id="IPR041370">
    <property type="entry name" value="Mlase_EEF1AKMT1/ZCCHC4"/>
</dbReference>
<dbReference type="PROSITE" id="PS51270">
    <property type="entry name" value="ZF_CTCHY"/>
    <property type="match status" value="1"/>
</dbReference>
<keyword evidence="5" id="KW-0539">Nucleus</keyword>
<dbReference type="AlphaFoldDB" id="A0A6P9A9Y9"/>
<dbReference type="PROSITE" id="PS50158">
    <property type="entry name" value="ZF_CCHC"/>
    <property type="match status" value="1"/>
</dbReference>
<feature type="domain" description="CTCHY-type" evidence="9">
    <location>
        <begin position="348"/>
        <end position="409"/>
    </location>
</feature>
<dbReference type="OrthoDB" id="431817at2759"/>
<evidence type="ECO:0000259" key="8">
    <source>
        <dbReference type="PROSITE" id="PS50158"/>
    </source>
</evidence>
<evidence type="ECO:0000256" key="2">
    <source>
        <dbReference type="ARBA" id="ARBA00022490"/>
    </source>
</evidence>
<dbReference type="Proteomes" id="UP000515158">
    <property type="component" value="Unplaced"/>
</dbReference>
<dbReference type="PANTHER" id="PTHR13493:SF3">
    <property type="entry name" value="RRNA N6-ADENOSINE-METHYLTRANSFERASE ZCCHC4"/>
    <property type="match status" value="1"/>
</dbReference>
<dbReference type="GO" id="GO:0008988">
    <property type="term" value="F:rRNA (adenine-N6-)-methyltransferase activity"/>
    <property type="evidence" value="ECO:0007669"/>
    <property type="project" value="InterPro"/>
</dbReference>
<evidence type="ECO:0000256" key="3">
    <source>
        <dbReference type="ARBA" id="ARBA00022603"/>
    </source>
</evidence>
<keyword evidence="2" id="KW-0963">Cytoplasm</keyword>
<dbReference type="InParanoid" id="A0A6P9A9Y9"/>
<feature type="domain" description="CCHC-type" evidence="8">
    <location>
        <begin position="419"/>
        <end position="433"/>
    </location>
</feature>
<gene>
    <name evidence="11" type="primary">LOC117653358</name>
</gene>
<sequence length="488" mass="56633">MEGSNGVQVILDGIENNPSCPHGPTILFKRTIDGEEQKFYACAACRDRKDCNFFLKQGDEWTSQKQAHWDTRRKHILPSIDRRQLSERLEKIRKIQSKDRSYCHSCNLLLTSEERSSHADHDVTDKISDYQLSHPSEIMKPLESAKKEAQYLFAKRSTQAIVNMLRSAGIRSVLCIGAPRIHEFVRATHSSDMKSLLLDFDHRYHQFYGDKEFSWFNAFNCHWFLEDEGKTSTLEFMRQAGENELAIVTDPPFGGRAEPLVYTFQRLDVFHKELHPDRNGALSLMWIFPYFMEPMILDSNPSMSMLDYKVDYDNHPLFQQGHKGRKYGSPVRIFTNILPSKLPLPEEEGYRFCDFCEKWVSSENKHCFKCSSCTSKDGRTYVHCDRCARCVKPSWKHCKECKRCCLPDHKCGDFKPAGCFLCHKPGHKKNECPIRTNSEDADSANRQRVRKKIKVQSSSGEEGKTMGKHNFGKRKYQSNEKNIKKRKV</sequence>
<feature type="compositionally biased region" description="Basic residues" evidence="7">
    <location>
        <begin position="466"/>
        <end position="476"/>
    </location>
</feature>
<evidence type="ECO:0000256" key="5">
    <source>
        <dbReference type="ARBA" id="ARBA00023242"/>
    </source>
</evidence>
<reference evidence="11" key="1">
    <citation type="submission" date="2025-08" db="UniProtKB">
        <authorList>
            <consortium name="RefSeq"/>
        </authorList>
    </citation>
    <scope>IDENTIFICATION</scope>
    <source>
        <tissue evidence="11">Total insect</tissue>
    </source>
</reference>
<dbReference type="PANTHER" id="PTHR13493">
    <property type="entry name" value="ZINC FINGER CCHC DOMAIN-CONTAINING"/>
    <property type="match status" value="1"/>
</dbReference>
<dbReference type="InterPro" id="IPR017921">
    <property type="entry name" value="Znf_CTCHY"/>
</dbReference>
<accession>A0A6P9A9Y9</accession>
<dbReference type="InterPro" id="IPR002052">
    <property type="entry name" value="DNA_methylase_N6_adenine_CS"/>
</dbReference>
<evidence type="ECO:0000256" key="4">
    <source>
        <dbReference type="ARBA" id="ARBA00022679"/>
    </source>
</evidence>
<dbReference type="GO" id="GO:0008270">
    <property type="term" value="F:zinc ion binding"/>
    <property type="evidence" value="ECO:0007669"/>
    <property type="project" value="UniProtKB-KW"/>
</dbReference>
<proteinExistence type="predicted"/>
<dbReference type="GO" id="GO:0005737">
    <property type="term" value="C:cytoplasm"/>
    <property type="evidence" value="ECO:0007669"/>
    <property type="project" value="UniProtKB-SubCell"/>
</dbReference>
<dbReference type="Pfam" id="PF10237">
    <property type="entry name" value="N6-adenineMlase"/>
    <property type="match status" value="1"/>
</dbReference>
<dbReference type="RefSeq" id="XP_034254877.1">
    <property type="nucleotide sequence ID" value="XM_034398986.1"/>
</dbReference>
<dbReference type="PROSITE" id="PS00092">
    <property type="entry name" value="N6_MTASE"/>
    <property type="match status" value="1"/>
</dbReference>
<evidence type="ECO:0000313" key="10">
    <source>
        <dbReference type="Proteomes" id="UP000515158"/>
    </source>
</evidence>
<dbReference type="InterPro" id="IPR001878">
    <property type="entry name" value="Znf_CCHC"/>
</dbReference>
<evidence type="ECO:0000256" key="6">
    <source>
        <dbReference type="PROSITE-ProRule" id="PRU00047"/>
    </source>
</evidence>
<protein>
    <submittedName>
        <fullName evidence="11">rRNA N6-adenosine-methyltransferase ZCCHC4 isoform X1</fullName>
    </submittedName>
</protein>